<evidence type="ECO:0000313" key="3">
    <source>
        <dbReference type="Proteomes" id="UP001324993"/>
    </source>
</evidence>
<gene>
    <name evidence="2" type="ORF">SH580_20180</name>
</gene>
<name>A0ABZ0RHU1_9BACT</name>
<reference evidence="2 3" key="1">
    <citation type="submission" date="2023-11" db="EMBL/GenBank/DDBJ databases">
        <title>Coraliomargarita sp. nov., isolated from marine algae.</title>
        <authorList>
            <person name="Lee J.K."/>
            <person name="Baek J.H."/>
            <person name="Kim J.M."/>
            <person name="Choi D.G."/>
            <person name="Jeon C.O."/>
        </authorList>
    </citation>
    <scope>NUCLEOTIDE SEQUENCE [LARGE SCALE GENOMIC DNA]</scope>
    <source>
        <strain evidence="2 3">J2-16</strain>
    </source>
</reference>
<dbReference type="RefSeq" id="WP_319832619.1">
    <property type="nucleotide sequence ID" value="NZ_CP138858.1"/>
</dbReference>
<dbReference type="Proteomes" id="UP001324993">
    <property type="component" value="Chromosome"/>
</dbReference>
<evidence type="ECO:0000256" key="1">
    <source>
        <dbReference type="SAM" id="SignalP"/>
    </source>
</evidence>
<sequence>MKTTSTLLTAIALIGSVSYLSAQTIYSTDYDTFSPYSQNDSTTATGVTYTFSDSGNTNGLTGAALSLEFDASAVTDPEQYALNMFTNQQATGTLATSENAADYNLEFDISALGLTSSPQTLLLDVRFDGNSVNQTVSNLNITDTGFTHVSLNLATIGFTTLTAANINSSLSLKFYTYNSGGVDKFGRDAGNAVYVDNVTLTQIPEPSTFAAIAGLLALTSIMIRRRS</sequence>
<feature type="chain" id="PRO_5045152012" description="PEP-CTERM protein-sorting domain-containing protein" evidence="1">
    <location>
        <begin position="23"/>
        <end position="227"/>
    </location>
</feature>
<evidence type="ECO:0008006" key="4">
    <source>
        <dbReference type="Google" id="ProtNLM"/>
    </source>
</evidence>
<dbReference type="EMBL" id="CP138858">
    <property type="protein sequence ID" value="WPJ95741.1"/>
    <property type="molecule type" value="Genomic_DNA"/>
</dbReference>
<evidence type="ECO:0000313" key="2">
    <source>
        <dbReference type="EMBL" id="WPJ95741.1"/>
    </source>
</evidence>
<accession>A0ABZ0RHU1</accession>
<protein>
    <recommendedName>
        <fullName evidence="4">PEP-CTERM protein-sorting domain-containing protein</fullName>
    </recommendedName>
</protein>
<keyword evidence="3" id="KW-1185">Reference proteome</keyword>
<keyword evidence="1" id="KW-0732">Signal</keyword>
<feature type="signal peptide" evidence="1">
    <location>
        <begin position="1"/>
        <end position="22"/>
    </location>
</feature>
<organism evidence="2 3">
    <name type="scientific">Coraliomargarita algicola</name>
    <dbReference type="NCBI Taxonomy" id="3092156"/>
    <lineage>
        <taxon>Bacteria</taxon>
        <taxon>Pseudomonadati</taxon>
        <taxon>Verrucomicrobiota</taxon>
        <taxon>Opitutia</taxon>
        <taxon>Puniceicoccales</taxon>
        <taxon>Coraliomargaritaceae</taxon>
        <taxon>Coraliomargarita</taxon>
    </lineage>
</organism>
<proteinExistence type="predicted"/>